<organism evidence="3 6">
    <name type="scientific">Streptococcus parasanguinis</name>
    <dbReference type="NCBI Taxonomy" id="1318"/>
    <lineage>
        <taxon>Bacteria</taxon>
        <taxon>Bacillati</taxon>
        <taxon>Bacillota</taxon>
        <taxon>Bacilli</taxon>
        <taxon>Lactobacillales</taxon>
        <taxon>Streptococcaceae</taxon>
        <taxon>Streptococcus</taxon>
    </lineage>
</organism>
<keyword evidence="1" id="KW-1133">Transmembrane helix</keyword>
<dbReference type="AlphaFoldDB" id="A0A0F3H2S0"/>
<keyword evidence="2" id="KW-0732">Signal</keyword>
<dbReference type="EMBL" id="JAGZFP010000008">
    <property type="protein sequence ID" value="MBS5358419.1"/>
    <property type="molecule type" value="Genomic_DNA"/>
</dbReference>
<accession>A0A0F3H2S0</accession>
<dbReference type="EMBL" id="WMZA01000002">
    <property type="protein sequence ID" value="MTR62671.1"/>
    <property type="molecule type" value="Genomic_DNA"/>
</dbReference>
<gene>
    <name evidence="3" type="primary">essA</name>
    <name evidence="4" type="ORF">GMC80_04780</name>
    <name evidence="3" type="ORF">KHX87_04835</name>
</gene>
<protein>
    <submittedName>
        <fullName evidence="3">Type VII secretion protein EssA</fullName>
    </submittedName>
</protein>
<dbReference type="Proteomes" id="UP000709219">
    <property type="component" value="Unassembled WGS sequence"/>
</dbReference>
<dbReference type="RefSeq" id="WP_045759059.1">
    <property type="nucleotide sequence ID" value="NZ_CAXSMM010000003.1"/>
</dbReference>
<evidence type="ECO:0000313" key="3">
    <source>
        <dbReference type="EMBL" id="MBS5358419.1"/>
    </source>
</evidence>
<sequence length="151" mass="17136">MKKMMYLLFVFSLLPVAVVSADDFIDNRLQVNNSRLETEQEKTLGGQLDATESLFNEKDQKKLADEKRKQEKQLTDSDGQLFSAIKGKKKTGPEADLFQPENQKLSKFESNVEDNSASLSDFIPALQMLAWSALLFGIAGYISYRIYRKEA</sequence>
<dbReference type="Proteomes" id="UP000462658">
    <property type="component" value="Unassembled WGS sequence"/>
</dbReference>
<feature type="signal peptide" evidence="2">
    <location>
        <begin position="1"/>
        <end position="21"/>
    </location>
</feature>
<keyword evidence="1" id="KW-0472">Membrane</keyword>
<evidence type="ECO:0000256" key="1">
    <source>
        <dbReference type="SAM" id="Phobius"/>
    </source>
</evidence>
<evidence type="ECO:0000313" key="6">
    <source>
        <dbReference type="Proteomes" id="UP000709219"/>
    </source>
</evidence>
<feature type="chain" id="PRO_5041159534" evidence="2">
    <location>
        <begin position="22"/>
        <end position="151"/>
    </location>
</feature>
<reference evidence="4 5" key="1">
    <citation type="journal article" date="2019" name="Nat. Med.">
        <title>A library of human gut bacterial isolates paired with longitudinal multiomics data enables mechanistic microbiome research.</title>
        <authorList>
            <person name="Poyet M."/>
            <person name="Groussin M."/>
            <person name="Gibbons S.M."/>
            <person name="Avila-Pacheco J."/>
            <person name="Jiang X."/>
            <person name="Kearney S.M."/>
            <person name="Perrotta A.R."/>
            <person name="Berdy B."/>
            <person name="Zhao S."/>
            <person name="Lieberman T.D."/>
            <person name="Swanson P.K."/>
            <person name="Smith M."/>
            <person name="Roesemann S."/>
            <person name="Alexander J.E."/>
            <person name="Rich S.A."/>
            <person name="Livny J."/>
            <person name="Vlamakis H."/>
            <person name="Clish C."/>
            <person name="Bullock K."/>
            <person name="Deik A."/>
            <person name="Scott J."/>
            <person name="Pierce K.A."/>
            <person name="Xavier R.J."/>
            <person name="Alm E.J."/>
        </authorList>
    </citation>
    <scope>NUCLEOTIDE SEQUENCE [LARGE SCALE GENOMIC DNA]</scope>
    <source>
        <strain evidence="4 5">BIOML-A10</strain>
    </source>
</reference>
<evidence type="ECO:0000313" key="4">
    <source>
        <dbReference type="EMBL" id="MTR62671.1"/>
    </source>
</evidence>
<reference evidence="3" key="2">
    <citation type="submission" date="2021-02" db="EMBL/GenBank/DDBJ databases">
        <title>Infant gut strain persistence is associated with maternal origin, phylogeny, and functional potential including surface adhesion and iron acquisition.</title>
        <authorList>
            <person name="Lou Y.C."/>
        </authorList>
    </citation>
    <scope>NUCLEOTIDE SEQUENCE</scope>
    <source>
        <strain evidence="3">L3_098_011G1_dasL3_098_011G1_concoct_7</strain>
    </source>
</reference>
<dbReference type="NCBIfam" id="TIGR03927">
    <property type="entry name" value="T7SS_EssA_Firm"/>
    <property type="match status" value="1"/>
</dbReference>
<keyword evidence="1" id="KW-0812">Transmembrane</keyword>
<comment type="caution">
    <text evidence="3">The sequence shown here is derived from an EMBL/GenBank/DDBJ whole genome shotgun (WGS) entry which is preliminary data.</text>
</comment>
<proteinExistence type="predicted"/>
<dbReference type="InterPro" id="IPR018920">
    <property type="entry name" value="EssA/YueC"/>
</dbReference>
<name>A0A0F3H2S0_STRPA</name>
<feature type="transmembrane region" description="Helical" evidence="1">
    <location>
        <begin position="128"/>
        <end position="147"/>
    </location>
</feature>
<evidence type="ECO:0000256" key="2">
    <source>
        <dbReference type="SAM" id="SignalP"/>
    </source>
</evidence>
<evidence type="ECO:0000313" key="5">
    <source>
        <dbReference type="Proteomes" id="UP000462658"/>
    </source>
</evidence>